<gene>
    <name evidence="2" type="ORF">O3P69_020633</name>
</gene>
<evidence type="ECO:0000256" key="1">
    <source>
        <dbReference type="SAM" id="SignalP"/>
    </source>
</evidence>
<organism evidence="2 3">
    <name type="scientific">Scylla paramamosain</name>
    <name type="common">Mud crab</name>
    <dbReference type="NCBI Taxonomy" id="85552"/>
    <lineage>
        <taxon>Eukaryota</taxon>
        <taxon>Metazoa</taxon>
        <taxon>Ecdysozoa</taxon>
        <taxon>Arthropoda</taxon>
        <taxon>Crustacea</taxon>
        <taxon>Multicrustacea</taxon>
        <taxon>Malacostraca</taxon>
        <taxon>Eumalacostraca</taxon>
        <taxon>Eucarida</taxon>
        <taxon>Decapoda</taxon>
        <taxon>Pleocyemata</taxon>
        <taxon>Brachyura</taxon>
        <taxon>Eubrachyura</taxon>
        <taxon>Portunoidea</taxon>
        <taxon>Portunidae</taxon>
        <taxon>Portuninae</taxon>
        <taxon>Scylla</taxon>
    </lineage>
</organism>
<dbReference type="AlphaFoldDB" id="A0AAW0TM10"/>
<sequence length="302" mass="33685">MKTTNVMKGAVVTVSVVAFVVLFAYEQGSSQGCSVLIEDTISSSRIQDAPDCGGVGVDIIDIKPFSPKTNKYKYTMCWSSSLDESPIVILGSTGLSKHTEAVEMRYLCDQSQRCGLDESQRSLNVCRDVVKSTSVWRTKVLQGSNTSSSIFIERISSAPQCRVPGLQSIEQYRAYLHNTEITCKNLKPFGGKRPAPKAGMKMVCLDDKFNIRPGNCVVFSFGVGNEWSFEDEFDKFGCKVYAYDPTMGKKDHQRSPNIKFFATGIGSFNGTRNVGMGKKWSMQNVRRWLYRDCGLNIQHTYI</sequence>
<accession>A0AAW0TM10</accession>
<comment type="caution">
    <text evidence="2">The sequence shown here is derived from an EMBL/GenBank/DDBJ whole genome shotgun (WGS) entry which is preliminary data.</text>
</comment>
<dbReference type="EMBL" id="JARAKH010000028">
    <property type="protein sequence ID" value="KAK8388754.1"/>
    <property type="molecule type" value="Genomic_DNA"/>
</dbReference>
<evidence type="ECO:0000313" key="2">
    <source>
        <dbReference type="EMBL" id="KAK8388754.1"/>
    </source>
</evidence>
<evidence type="ECO:0000313" key="3">
    <source>
        <dbReference type="Proteomes" id="UP001487740"/>
    </source>
</evidence>
<feature type="chain" id="PRO_5043687801" description="Methyltransferase domain-containing protein" evidence="1">
    <location>
        <begin position="33"/>
        <end position="302"/>
    </location>
</feature>
<name>A0AAW0TM10_SCYPA</name>
<dbReference type="PANTHER" id="PTHR32026">
    <property type="entry name" value="METHYLTRANSFERASE-LIKE PROTEIN 24"/>
    <property type="match status" value="1"/>
</dbReference>
<evidence type="ECO:0008006" key="4">
    <source>
        <dbReference type="Google" id="ProtNLM"/>
    </source>
</evidence>
<dbReference type="Proteomes" id="UP001487740">
    <property type="component" value="Unassembled WGS sequence"/>
</dbReference>
<dbReference type="InterPro" id="IPR026913">
    <property type="entry name" value="METTL24"/>
</dbReference>
<protein>
    <recommendedName>
        <fullName evidence="4">Methyltransferase domain-containing protein</fullName>
    </recommendedName>
</protein>
<dbReference type="PANTHER" id="PTHR32026:SF10">
    <property type="entry name" value="METHYLTRANSFERASE-LIKE PROTEIN 24-RELATED"/>
    <property type="match status" value="1"/>
</dbReference>
<feature type="signal peptide" evidence="1">
    <location>
        <begin position="1"/>
        <end position="32"/>
    </location>
</feature>
<keyword evidence="3" id="KW-1185">Reference proteome</keyword>
<keyword evidence="1" id="KW-0732">Signal</keyword>
<proteinExistence type="predicted"/>
<reference evidence="2 3" key="1">
    <citation type="submission" date="2023-03" db="EMBL/GenBank/DDBJ databases">
        <title>High-quality genome of Scylla paramamosain provides insights in environmental adaptation.</title>
        <authorList>
            <person name="Zhang L."/>
        </authorList>
    </citation>
    <scope>NUCLEOTIDE SEQUENCE [LARGE SCALE GENOMIC DNA]</scope>
    <source>
        <strain evidence="2">LZ_2023a</strain>
        <tissue evidence="2">Muscle</tissue>
    </source>
</reference>